<evidence type="ECO:0000256" key="3">
    <source>
        <dbReference type="ARBA" id="ARBA00023015"/>
    </source>
</evidence>
<proteinExistence type="predicted"/>
<dbReference type="PROSITE" id="PS00688">
    <property type="entry name" value="SIGMA54_INTERACT_3"/>
    <property type="match status" value="1"/>
</dbReference>
<dbReference type="PANTHER" id="PTHR32071:SF57">
    <property type="entry name" value="C4-DICARBOXYLATE TRANSPORT TRANSCRIPTIONAL REGULATORY PROTEIN DCTD"/>
    <property type="match status" value="1"/>
</dbReference>
<keyword evidence="4" id="KW-0238">DNA-binding</keyword>
<evidence type="ECO:0000256" key="2">
    <source>
        <dbReference type="ARBA" id="ARBA00022840"/>
    </source>
</evidence>
<dbReference type="InterPro" id="IPR002197">
    <property type="entry name" value="HTH_Fis"/>
</dbReference>
<dbReference type="Pfam" id="PF02954">
    <property type="entry name" value="HTH_8"/>
    <property type="match status" value="1"/>
</dbReference>
<evidence type="ECO:0000256" key="4">
    <source>
        <dbReference type="ARBA" id="ARBA00023125"/>
    </source>
</evidence>
<keyword evidence="3" id="KW-0805">Transcription regulation</keyword>
<dbReference type="InterPro" id="IPR025944">
    <property type="entry name" value="Sigma_54_int_dom_CS"/>
</dbReference>
<dbReference type="PROSITE" id="PS50045">
    <property type="entry name" value="SIGMA54_INTERACT_4"/>
    <property type="match status" value="1"/>
</dbReference>
<dbReference type="Gene3D" id="1.10.8.60">
    <property type="match status" value="1"/>
</dbReference>
<dbReference type="SMART" id="SM00382">
    <property type="entry name" value="AAA"/>
    <property type="match status" value="1"/>
</dbReference>
<evidence type="ECO:0000259" key="7">
    <source>
        <dbReference type="PROSITE" id="PS50112"/>
    </source>
</evidence>
<comment type="caution">
    <text evidence="8">The sequence shown here is derived from an EMBL/GenBank/DDBJ whole genome shotgun (WGS) entry which is preliminary data.</text>
</comment>
<dbReference type="PROSITE" id="PS00676">
    <property type="entry name" value="SIGMA54_INTERACT_2"/>
    <property type="match status" value="1"/>
</dbReference>
<dbReference type="Pfam" id="PF00158">
    <property type="entry name" value="Sigma54_activat"/>
    <property type="match status" value="1"/>
</dbReference>
<dbReference type="InterPro" id="IPR025943">
    <property type="entry name" value="Sigma_54_int_dom_ATP-bd_2"/>
</dbReference>
<accession>A0ABT6NES9</accession>
<dbReference type="Pfam" id="PF25601">
    <property type="entry name" value="AAA_lid_14"/>
    <property type="match status" value="1"/>
</dbReference>
<keyword evidence="2" id="KW-0067">ATP-binding</keyword>
<keyword evidence="1" id="KW-0547">Nucleotide-binding</keyword>
<dbReference type="Gene3D" id="1.10.10.60">
    <property type="entry name" value="Homeodomain-like"/>
    <property type="match status" value="1"/>
</dbReference>
<dbReference type="InterPro" id="IPR058031">
    <property type="entry name" value="AAA_lid_NorR"/>
</dbReference>
<evidence type="ECO:0000313" key="8">
    <source>
        <dbReference type="EMBL" id="MDH8678920.1"/>
    </source>
</evidence>
<name>A0ABT6NES9_9FIRM</name>
<keyword evidence="9" id="KW-1185">Reference proteome</keyword>
<evidence type="ECO:0000313" key="9">
    <source>
        <dbReference type="Proteomes" id="UP001158045"/>
    </source>
</evidence>
<dbReference type="InterPro" id="IPR025662">
    <property type="entry name" value="Sigma_54_int_dom_ATP-bd_1"/>
</dbReference>
<dbReference type="InterPro" id="IPR002078">
    <property type="entry name" value="Sigma_54_int"/>
</dbReference>
<reference evidence="8 9" key="1">
    <citation type="submission" date="2023-04" db="EMBL/GenBank/DDBJ databases">
        <title>Fusibacter bizertensis strain WBS, isolated from littoral bottom sediments of the Arctic seas - biochemical and genomic analysis.</title>
        <authorList>
            <person name="Brioukhanov A.L."/>
        </authorList>
    </citation>
    <scope>NUCLEOTIDE SEQUENCE [LARGE SCALE GENOMIC DNA]</scope>
    <source>
        <strain evidence="8 9">WBS</strain>
    </source>
</reference>
<dbReference type="PROSITE" id="PS00675">
    <property type="entry name" value="SIGMA54_INTERACT_1"/>
    <property type="match status" value="1"/>
</dbReference>
<organism evidence="8 9">
    <name type="scientific">Fusibacter bizertensis</name>
    <dbReference type="NCBI Taxonomy" id="1488331"/>
    <lineage>
        <taxon>Bacteria</taxon>
        <taxon>Bacillati</taxon>
        <taxon>Bacillota</taxon>
        <taxon>Clostridia</taxon>
        <taxon>Eubacteriales</taxon>
        <taxon>Eubacteriales Family XII. Incertae Sedis</taxon>
        <taxon>Fusibacter</taxon>
    </lineage>
</organism>
<evidence type="ECO:0000259" key="6">
    <source>
        <dbReference type="PROSITE" id="PS50045"/>
    </source>
</evidence>
<evidence type="ECO:0000256" key="1">
    <source>
        <dbReference type="ARBA" id="ARBA00022741"/>
    </source>
</evidence>
<dbReference type="InterPro" id="IPR003593">
    <property type="entry name" value="AAA+_ATPase"/>
</dbReference>
<sequence>MNSTQFIKIIDAVDEGVLIIDENGIIKMFNEKARLLTGVDIKPVVPHESGKLRSGDLVVIVDNRLGYDDGGLDVAHLERIGINTDELAYDDAFVAVGIYDDPKSKGELKVWKNKTHSDHLIFETMVKKHKISTSINLKEKEVLIKIDETSYLMNYAIAIGHMVIFDLHLDRLKFYQDRGYSVRNETVSELLRGMPFRAKGIISDVTKHDMHQGPVSSDVKAQDCSVIDKPMAHVLKSELLFKMVEQCQLDEVDKIDYTYVEINQRPTLCGAEKLEDSKLIMVKMIDLSDANELIRQRNQLIAMLEKTTQQLFVSKIHKNSVGATGITGNSNAIQRINFLIEKAAKTKSTVLITGESGTGKTLIAYKIHKLGQKSEKTPFVSVNCTAIPHQLFESELFGYVKGAFTGAEKSGKIGLFEMADGGTLFLDEIGELPQNMQVKLLQVLQSKSFYKVGATKPTKVDVRIIAATNKDLHSEIENRIFREDLYYRISAFPIHVAPLRERKADLYSLIDSISMKITESMEMTSKDISGEAMAMLLGYHWPGNVRELENVLELAYNLSESKMIEAEDIILSSPVRINTQHQTLKSTIEEAERKQITKILDETGYDIKKTIETLEISRSVFYEKAKKYEIGLKK</sequence>
<protein>
    <submittedName>
        <fullName evidence="8">Sigma 54-interacting transcriptional regulator</fullName>
    </submittedName>
</protein>
<dbReference type="PANTHER" id="PTHR32071">
    <property type="entry name" value="TRANSCRIPTIONAL REGULATORY PROTEIN"/>
    <property type="match status" value="1"/>
</dbReference>
<dbReference type="SUPFAM" id="SSF46689">
    <property type="entry name" value="Homeodomain-like"/>
    <property type="match status" value="1"/>
</dbReference>
<dbReference type="EMBL" id="JARYZI010000008">
    <property type="protein sequence ID" value="MDH8678920.1"/>
    <property type="molecule type" value="Genomic_DNA"/>
</dbReference>
<dbReference type="Gene3D" id="3.40.50.300">
    <property type="entry name" value="P-loop containing nucleotide triphosphate hydrolases"/>
    <property type="match status" value="1"/>
</dbReference>
<dbReference type="InterPro" id="IPR000014">
    <property type="entry name" value="PAS"/>
</dbReference>
<dbReference type="CDD" id="cd00009">
    <property type="entry name" value="AAA"/>
    <property type="match status" value="1"/>
</dbReference>
<dbReference type="InterPro" id="IPR009057">
    <property type="entry name" value="Homeodomain-like_sf"/>
</dbReference>
<dbReference type="PROSITE" id="PS50112">
    <property type="entry name" value="PAS"/>
    <property type="match status" value="1"/>
</dbReference>
<feature type="domain" description="PAS" evidence="7">
    <location>
        <begin position="2"/>
        <end position="45"/>
    </location>
</feature>
<dbReference type="Proteomes" id="UP001158045">
    <property type="component" value="Unassembled WGS sequence"/>
</dbReference>
<dbReference type="InterPro" id="IPR027417">
    <property type="entry name" value="P-loop_NTPase"/>
</dbReference>
<dbReference type="SUPFAM" id="SSF52540">
    <property type="entry name" value="P-loop containing nucleoside triphosphate hydrolases"/>
    <property type="match status" value="1"/>
</dbReference>
<keyword evidence="5" id="KW-0804">Transcription</keyword>
<dbReference type="Pfam" id="PF13188">
    <property type="entry name" value="PAS_8"/>
    <property type="match status" value="1"/>
</dbReference>
<gene>
    <name evidence="8" type="ORF">QE109_12210</name>
</gene>
<evidence type="ECO:0000256" key="5">
    <source>
        <dbReference type="ARBA" id="ARBA00023163"/>
    </source>
</evidence>
<feature type="domain" description="Sigma-54 factor interaction" evidence="6">
    <location>
        <begin position="326"/>
        <end position="557"/>
    </location>
</feature>
<dbReference type="RefSeq" id="WP_281094813.1">
    <property type="nucleotide sequence ID" value="NZ_JARYZI010000008.1"/>
</dbReference>